<name>A0AA36FVL4_9BILA</name>
<feature type="non-terminal residue" evidence="2">
    <location>
        <position position="23"/>
    </location>
</feature>
<evidence type="ECO:0000313" key="2">
    <source>
        <dbReference type="EMBL" id="CAJ0563993.1"/>
    </source>
</evidence>
<feature type="non-terminal residue" evidence="2">
    <location>
        <position position="1"/>
    </location>
</feature>
<accession>A0AA36FVL4</accession>
<evidence type="ECO:0000256" key="1">
    <source>
        <dbReference type="SAM" id="MobiDB-lite"/>
    </source>
</evidence>
<organism evidence="2 3">
    <name type="scientific">Mesorhabditis spiculigera</name>
    <dbReference type="NCBI Taxonomy" id="96644"/>
    <lineage>
        <taxon>Eukaryota</taxon>
        <taxon>Metazoa</taxon>
        <taxon>Ecdysozoa</taxon>
        <taxon>Nematoda</taxon>
        <taxon>Chromadorea</taxon>
        <taxon>Rhabditida</taxon>
        <taxon>Rhabditina</taxon>
        <taxon>Rhabditomorpha</taxon>
        <taxon>Rhabditoidea</taxon>
        <taxon>Rhabditidae</taxon>
        <taxon>Mesorhabditinae</taxon>
        <taxon>Mesorhabditis</taxon>
    </lineage>
</organism>
<proteinExistence type="predicted"/>
<dbReference type="EMBL" id="CATQJA010000772">
    <property type="protein sequence ID" value="CAJ0563993.1"/>
    <property type="molecule type" value="Genomic_DNA"/>
</dbReference>
<dbReference type="AlphaFoldDB" id="A0AA36FVL4"/>
<gene>
    <name evidence="2" type="ORF">MSPICULIGERA_LOCUS2692</name>
</gene>
<reference evidence="2" key="1">
    <citation type="submission" date="2023-06" db="EMBL/GenBank/DDBJ databases">
        <authorList>
            <person name="Delattre M."/>
        </authorList>
    </citation>
    <scope>NUCLEOTIDE SEQUENCE</scope>
    <source>
        <strain evidence="2">AF72</strain>
    </source>
</reference>
<sequence>NGVSNDKRPIGRGGDSGDVDKFR</sequence>
<dbReference type="Proteomes" id="UP001177023">
    <property type="component" value="Unassembled WGS sequence"/>
</dbReference>
<comment type="caution">
    <text evidence="2">The sequence shown here is derived from an EMBL/GenBank/DDBJ whole genome shotgun (WGS) entry which is preliminary data.</text>
</comment>
<keyword evidence="3" id="KW-1185">Reference proteome</keyword>
<evidence type="ECO:0000313" key="3">
    <source>
        <dbReference type="Proteomes" id="UP001177023"/>
    </source>
</evidence>
<protein>
    <submittedName>
        <fullName evidence="2">Uncharacterized protein</fullName>
    </submittedName>
</protein>
<feature type="region of interest" description="Disordered" evidence="1">
    <location>
        <begin position="1"/>
        <end position="23"/>
    </location>
</feature>